<evidence type="ECO:0000313" key="1">
    <source>
        <dbReference type="EMBL" id="CAN0544512.1"/>
    </source>
</evidence>
<dbReference type="EMBL" id="OX596090">
    <property type="protein sequence ID" value="CAN0544512.1"/>
    <property type="molecule type" value="Genomic_DNA"/>
</dbReference>
<dbReference type="Proteomes" id="UP001162501">
    <property type="component" value="Chromosome 6"/>
</dbReference>
<organism evidence="1 2">
    <name type="scientific">Rangifer tarandus platyrhynchus</name>
    <name type="common">Svalbard reindeer</name>
    <dbReference type="NCBI Taxonomy" id="3082113"/>
    <lineage>
        <taxon>Eukaryota</taxon>
        <taxon>Metazoa</taxon>
        <taxon>Chordata</taxon>
        <taxon>Craniata</taxon>
        <taxon>Vertebrata</taxon>
        <taxon>Euteleostomi</taxon>
        <taxon>Mammalia</taxon>
        <taxon>Eutheria</taxon>
        <taxon>Laurasiatheria</taxon>
        <taxon>Artiodactyla</taxon>
        <taxon>Ruminantia</taxon>
        <taxon>Pecora</taxon>
        <taxon>Cervidae</taxon>
        <taxon>Odocoileinae</taxon>
        <taxon>Rangifer</taxon>
    </lineage>
</organism>
<reference evidence="1" key="2">
    <citation type="submission" date="2025-03" db="EMBL/GenBank/DDBJ databases">
        <authorList>
            <consortium name="ELIXIR-Norway"/>
            <consortium name="Elixir Norway"/>
        </authorList>
    </citation>
    <scope>NUCLEOTIDE SEQUENCE</scope>
</reference>
<proteinExistence type="predicted"/>
<gene>
    <name evidence="1" type="ORF">MRATA1EN22A_LOCUS25831</name>
</gene>
<sequence>MERPSGPPSLAQQFTFSKTPLEGDGVGGRQSSEYRDSALRSPYVPVGISGSIVITGIKHGTEPKAANKEEAPLPRSVFTEHHVSATAQSAQMAHVSCAEGDCSPKGYTNFGYDVFGYDVFLYTMHMLIPRFSTYQPSRPCSCFC</sequence>
<reference evidence="1" key="1">
    <citation type="submission" date="2023-05" db="EMBL/GenBank/DDBJ databases">
        <authorList>
            <consortium name="ELIXIR-Norway"/>
        </authorList>
    </citation>
    <scope>NUCLEOTIDE SEQUENCE</scope>
</reference>
<evidence type="ECO:0000313" key="2">
    <source>
        <dbReference type="Proteomes" id="UP001162501"/>
    </source>
</evidence>
<protein>
    <submittedName>
        <fullName evidence="1">Uncharacterized protein</fullName>
    </submittedName>
</protein>
<name>A0AC60A1R5_RANTA</name>
<accession>A0AC60A1R5</accession>